<accession>A0A0U3CRG7</accession>
<dbReference type="GO" id="GO:0006310">
    <property type="term" value="P:DNA recombination"/>
    <property type="evidence" value="ECO:0007669"/>
    <property type="project" value="UniProtKB-KW"/>
</dbReference>
<keyword evidence="3" id="KW-0175">Coiled coil</keyword>
<feature type="coiled-coil region" evidence="3">
    <location>
        <begin position="342"/>
        <end position="369"/>
    </location>
</feature>
<dbReference type="GO" id="GO:0003677">
    <property type="term" value="F:DNA binding"/>
    <property type="evidence" value="ECO:0007669"/>
    <property type="project" value="UniProtKB-UniRule"/>
</dbReference>
<dbReference type="Proteomes" id="UP000067738">
    <property type="component" value="Chromosome"/>
</dbReference>
<reference evidence="5 6" key="1">
    <citation type="submission" date="2015-04" db="EMBL/GenBank/DDBJ databases">
        <title>The complete genome sequence of the rumen methanogen Methanobrevibacter millerae SM9.</title>
        <authorList>
            <person name="Leahy S.C."/>
            <person name="Kelly W.J."/>
            <person name="Pacheco D.M."/>
            <person name="Li D."/>
            <person name="Altermann E."/>
            <person name="Attwood G.T."/>
        </authorList>
    </citation>
    <scope>NUCLEOTIDE SEQUENCE [LARGE SCALE GENOMIC DNA]</scope>
    <source>
        <strain evidence="5 6">SM9</strain>
    </source>
</reference>
<evidence type="ECO:0000259" key="4">
    <source>
        <dbReference type="PROSITE" id="PS51900"/>
    </source>
</evidence>
<dbReference type="SUPFAM" id="SSF56349">
    <property type="entry name" value="DNA breaking-rejoining enzymes"/>
    <property type="match status" value="1"/>
</dbReference>
<dbReference type="PATRIC" id="fig|230361.4.peg.434"/>
<dbReference type="OrthoDB" id="71463at2157"/>
<feature type="domain" description="Core-binding (CB)" evidence="4">
    <location>
        <begin position="5"/>
        <end position="101"/>
    </location>
</feature>
<gene>
    <name evidence="5" type="ORF">sm9_0421</name>
</gene>
<keyword evidence="2" id="KW-0238">DNA-binding</keyword>
<dbReference type="Gene3D" id="1.10.443.10">
    <property type="entry name" value="Intergrase catalytic core"/>
    <property type="match status" value="1"/>
</dbReference>
<organism evidence="5 6">
    <name type="scientific">Methanobrevibacter millerae</name>
    <dbReference type="NCBI Taxonomy" id="230361"/>
    <lineage>
        <taxon>Archaea</taxon>
        <taxon>Methanobacteriati</taxon>
        <taxon>Methanobacteriota</taxon>
        <taxon>Methanomada group</taxon>
        <taxon>Methanobacteria</taxon>
        <taxon>Methanobacteriales</taxon>
        <taxon>Methanobacteriaceae</taxon>
        <taxon>Methanobrevibacter</taxon>
    </lineage>
</organism>
<name>A0A0U3CRG7_9EURY</name>
<dbReference type="GO" id="GO:0015074">
    <property type="term" value="P:DNA integration"/>
    <property type="evidence" value="ECO:0007669"/>
    <property type="project" value="InterPro"/>
</dbReference>
<keyword evidence="6" id="KW-1185">Reference proteome</keyword>
<dbReference type="InterPro" id="IPR011010">
    <property type="entry name" value="DNA_brk_join_enz"/>
</dbReference>
<dbReference type="AlphaFoldDB" id="A0A0U3CRG7"/>
<evidence type="ECO:0000256" key="1">
    <source>
        <dbReference type="ARBA" id="ARBA00023172"/>
    </source>
</evidence>
<dbReference type="EMBL" id="CP011266">
    <property type="protein sequence ID" value="ALT68223.1"/>
    <property type="molecule type" value="Genomic_DNA"/>
</dbReference>
<keyword evidence="1" id="KW-0233">DNA recombination</keyword>
<dbReference type="PROSITE" id="PS51900">
    <property type="entry name" value="CB"/>
    <property type="match status" value="1"/>
</dbReference>
<proteinExistence type="predicted"/>
<evidence type="ECO:0000256" key="2">
    <source>
        <dbReference type="PROSITE-ProRule" id="PRU01248"/>
    </source>
</evidence>
<evidence type="ECO:0000313" key="5">
    <source>
        <dbReference type="EMBL" id="ALT68223.1"/>
    </source>
</evidence>
<dbReference type="InterPro" id="IPR013762">
    <property type="entry name" value="Integrase-like_cat_sf"/>
</dbReference>
<sequence>MIMDKKDELIVKNFCYERGLKDVTIKSYTTAIGLYSQFHEMPFHELLDEAEREEQEGVKWKHSMLRSRLLAFRNHLLEKGHLANTVKGYTSRVRTVYEEGYDIEIGRMPKLNQKNVKKATPISYNDLPDKELIRHVLKMVNPLMKAIILFMTSSGCAKRETLNLTIQDFIDATYEYHQKSDFDDVLVELYGRDDIVPSWSLRRQKTNKYYTTFSSPESTAEILHYLVIDERELTNSSKLFNITSTHLNNTFGKINNQLKLGKAGAYNKFRSHMLRKFHASQLYNDGLSMDEIDELQGRGKDQTRTSYFMEDPLRLRSKYIEHLGALTINVDVEKLSFKSPEFMQIENENKRLNEELDKLRSDISIIKEALGNSLE</sequence>
<evidence type="ECO:0000313" key="6">
    <source>
        <dbReference type="Proteomes" id="UP000067738"/>
    </source>
</evidence>
<dbReference type="InterPro" id="IPR044068">
    <property type="entry name" value="CB"/>
</dbReference>
<dbReference type="GeneID" id="26735400"/>
<dbReference type="RefSeq" id="WP_157064636.1">
    <property type="nucleotide sequence ID" value="NZ_CP011266.1"/>
</dbReference>
<protein>
    <submittedName>
        <fullName evidence="5">Integrase</fullName>
    </submittedName>
</protein>
<evidence type="ECO:0000256" key="3">
    <source>
        <dbReference type="SAM" id="Coils"/>
    </source>
</evidence>
<dbReference type="KEGG" id="mmil:sm9_0421"/>